<dbReference type="EMBL" id="CP006569">
    <property type="protein sequence ID" value="AHF77470.1"/>
    <property type="molecule type" value="Genomic_DNA"/>
</dbReference>
<dbReference type="RefSeq" id="WP_025422616.1">
    <property type="nucleotide sequence ID" value="NZ_CP006569.1"/>
</dbReference>
<dbReference type="Gene3D" id="3.40.50.300">
    <property type="entry name" value="P-loop containing nucleotide triphosphate hydrolases"/>
    <property type="match status" value="1"/>
</dbReference>
<keyword evidence="2" id="KW-0813">Transport</keyword>
<dbReference type="PANTHER" id="PTHR42734">
    <property type="entry name" value="METAL TRANSPORT SYSTEM ATP-BINDING PROTEIN TM_0124-RELATED"/>
    <property type="match status" value="1"/>
</dbReference>
<dbReference type="InterPro" id="IPR017871">
    <property type="entry name" value="ABC_transporter-like_CS"/>
</dbReference>
<sequence length="260" mass="28029">MSAPAAAQDPSRLAVSGLTVTYHNGHTALRDAGFTLEGGTLCALLGVNGSGKSTLFKSIMGMVRPSAGLIRLNDLPVALALRQNLVAYVPQSEEVDWHFPVLVDDVVMMGRYGKMSWLRRPSREDRLQVDRALARVDLTALRRRQIGELSGGQRKRVFLARALAQQARILLLDEPFTGVDSQTESTIISLLRTLRAEGHLVLISTHNLASVPTYCDRVVLINGAVVAAGPLHETFTAGNLRRAFGGSLPLQVMTGAPADA</sequence>
<dbReference type="OrthoDB" id="9806726at2"/>
<dbReference type="GO" id="GO:0016887">
    <property type="term" value="F:ATP hydrolysis activity"/>
    <property type="evidence" value="ECO:0007669"/>
    <property type="project" value="InterPro"/>
</dbReference>
<dbReference type="Pfam" id="PF00005">
    <property type="entry name" value="ABC_tran"/>
    <property type="match status" value="1"/>
</dbReference>
<keyword evidence="4" id="KW-0067">ATP-binding</keyword>
<dbReference type="InterPro" id="IPR003593">
    <property type="entry name" value="AAA+_ATPase"/>
</dbReference>
<dbReference type="InterPro" id="IPR027417">
    <property type="entry name" value="P-loop_NTPase"/>
</dbReference>
<dbReference type="CDD" id="cd03235">
    <property type="entry name" value="ABC_Metallic_Cations"/>
    <property type="match status" value="1"/>
</dbReference>
<dbReference type="PROSITE" id="PS50893">
    <property type="entry name" value="ABC_TRANSPORTER_2"/>
    <property type="match status" value="1"/>
</dbReference>
<organism evidence="6 7">
    <name type="scientific">Sodalis praecaptivus</name>
    <dbReference type="NCBI Taxonomy" id="1239307"/>
    <lineage>
        <taxon>Bacteria</taxon>
        <taxon>Pseudomonadati</taxon>
        <taxon>Pseudomonadota</taxon>
        <taxon>Gammaproteobacteria</taxon>
        <taxon>Enterobacterales</taxon>
        <taxon>Bruguierivoracaceae</taxon>
        <taxon>Sodalis</taxon>
    </lineage>
</organism>
<evidence type="ECO:0000313" key="6">
    <source>
        <dbReference type="EMBL" id="AHF77470.1"/>
    </source>
</evidence>
<dbReference type="PROSITE" id="PS00211">
    <property type="entry name" value="ABC_TRANSPORTER_1"/>
    <property type="match status" value="1"/>
</dbReference>
<evidence type="ECO:0000256" key="3">
    <source>
        <dbReference type="ARBA" id="ARBA00022741"/>
    </source>
</evidence>
<evidence type="ECO:0000256" key="1">
    <source>
        <dbReference type="ARBA" id="ARBA00005417"/>
    </source>
</evidence>
<evidence type="ECO:0000259" key="5">
    <source>
        <dbReference type="PROSITE" id="PS50893"/>
    </source>
</evidence>
<gene>
    <name evidence="6" type="primary">yfeB</name>
    <name evidence="6" type="ORF">Sant_2427</name>
</gene>
<feature type="domain" description="ABC transporter" evidence="5">
    <location>
        <begin position="13"/>
        <end position="248"/>
    </location>
</feature>
<proteinExistence type="inferred from homology"/>
<dbReference type="InterPro" id="IPR050153">
    <property type="entry name" value="Metal_Ion_Import_ABC"/>
</dbReference>
<dbReference type="InterPro" id="IPR003439">
    <property type="entry name" value="ABC_transporter-like_ATP-bd"/>
</dbReference>
<dbReference type="PANTHER" id="PTHR42734:SF5">
    <property type="entry name" value="IRON TRANSPORT SYSTEM ATP-BINDING PROTEIN HI_0361-RELATED"/>
    <property type="match status" value="1"/>
</dbReference>
<dbReference type="PATRIC" id="fig|1239307.3.peg.2706"/>
<reference evidence="6 7" key="1">
    <citation type="journal article" date="2014" name="Genome Biol. Evol.">
        <title>Genome degeneration and adaptation in a nascent stage of symbiosis.</title>
        <authorList>
            <person name="Oakeson K.F."/>
            <person name="Gil R."/>
            <person name="Clayton A.L."/>
            <person name="Dunn D.M."/>
            <person name="von Niederhausern A.C."/>
            <person name="Hamil C."/>
            <person name="Aoyagi A."/>
            <person name="Duval B."/>
            <person name="Baca A."/>
            <person name="Silva F.J."/>
            <person name="Vallier A."/>
            <person name="Jackson D.G."/>
            <person name="Latorre A."/>
            <person name="Weiss R.B."/>
            <person name="Heddi A."/>
            <person name="Moya A."/>
            <person name="Dale C."/>
        </authorList>
    </citation>
    <scope>NUCLEOTIDE SEQUENCE [LARGE SCALE GENOMIC DNA]</scope>
    <source>
        <strain evidence="6 7">HS1</strain>
    </source>
</reference>
<evidence type="ECO:0000313" key="7">
    <source>
        <dbReference type="Proteomes" id="UP000019028"/>
    </source>
</evidence>
<dbReference type="KEGG" id="sod:Sant_2427"/>
<comment type="similarity">
    <text evidence="1">Belongs to the ABC transporter superfamily.</text>
</comment>
<protein>
    <submittedName>
        <fullName evidence="6">ABC transporter-like protein</fullName>
    </submittedName>
</protein>
<dbReference type="Proteomes" id="UP000019028">
    <property type="component" value="Chromosome"/>
</dbReference>
<keyword evidence="7" id="KW-1185">Reference proteome</keyword>
<keyword evidence="3" id="KW-0547">Nucleotide-binding</keyword>
<dbReference type="SMART" id="SM00382">
    <property type="entry name" value="AAA"/>
    <property type="match status" value="1"/>
</dbReference>
<dbReference type="SUPFAM" id="SSF52540">
    <property type="entry name" value="P-loop containing nucleoside triphosphate hydrolases"/>
    <property type="match status" value="1"/>
</dbReference>
<name>W0HZ49_9GAMM</name>
<dbReference type="HOGENOM" id="CLU_000604_1_11_6"/>
<evidence type="ECO:0000256" key="4">
    <source>
        <dbReference type="ARBA" id="ARBA00022840"/>
    </source>
</evidence>
<dbReference type="GO" id="GO:0005524">
    <property type="term" value="F:ATP binding"/>
    <property type="evidence" value="ECO:0007669"/>
    <property type="project" value="UniProtKB-KW"/>
</dbReference>
<evidence type="ECO:0000256" key="2">
    <source>
        <dbReference type="ARBA" id="ARBA00022448"/>
    </source>
</evidence>
<dbReference type="AlphaFoldDB" id="W0HZ49"/>
<accession>W0HZ49</accession>